<dbReference type="InterPro" id="IPR056091">
    <property type="entry name" value="DUF7674"/>
</dbReference>
<reference evidence="2 3" key="1">
    <citation type="submission" date="2018-04" db="EMBL/GenBank/DDBJ databases">
        <title>Sphingobacterium sp. M46 Genome.</title>
        <authorList>
            <person name="Cheng J."/>
            <person name="Li Y."/>
        </authorList>
    </citation>
    <scope>NUCLEOTIDE SEQUENCE [LARGE SCALE GENOMIC DNA]</scope>
    <source>
        <strain evidence="2 3">M46</strain>
    </source>
</reference>
<feature type="domain" description="DUF7674" evidence="1">
    <location>
        <begin position="6"/>
        <end position="115"/>
    </location>
</feature>
<gene>
    <name evidence="2" type="ORF">DCO56_05525</name>
</gene>
<protein>
    <recommendedName>
        <fullName evidence="1">DUF7674 domain-containing protein</fullName>
    </recommendedName>
</protein>
<accession>A0A363P007</accession>
<dbReference type="OrthoDB" id="1256253at2"/>
<dbReference type="Proteomes" id="UP000250831">
    <property type="component" value="Unassembled WGS sequence"/>
</dbReference>
<keyword evidence="3" id="KW-1185">Reference proteome</keyword>
<dbReference type="Pfam" id="PF24722">
    <property type="entry name" value="DUF7674"/>
    <property type="match status" value="1"/>
</dbReference>
<dbReference type="EMBL" id="QCXX01000001">
    <property type="protein sequence ID" value="PUV26405.1"/>
    <property type="molecule type" value="Genomic_DNA"/>
</dbReference>
<name>A0A363P007_9SPHI</name>
<evidence type="ECO:0000313" key="2">
    <source>
        <dbReference type="EMBL" id="PUV26405.1"/>
    </source>
</evidence>
<dbReference type="AlphaFoldDB" id="A0A363P007"/>
<organism evidence="2 3">
    <name type="scientific">Sphingobacterium athyrii</name>
    <dbReference type="NCBI Taxonomy" id="2152717"/>
    <lineage>
        <taxon>Bacteria</taxon>
        <taxon>Pseudomonadati</taxon>
        <taxon>Bacteroidota</taxon>
        <taxon>Sphingobacteriia</taxon>
        <taxon>Sphingobacteriales</taxon>
        <taxon>Sphingobacteriaceae</taxon>
        <taxon>Sphingobacterium</taxon>
    </lineage>
</organism>
<dbReference type="RefSeq" id="WP_108632697.1">
    <property type="nucleotide sequence ID" value="NZ_DAMCKI010000029.1"/>
</dbReference>
<proteinExistence type="predicted"/>
<comment type="caution">
    <text evidence="2">The sequence shown here is derived from an EMBL/GenBank/DDBJ whole genome shotgun (WGS) entry which is preliminary data.</text>
</comment>
<evidence type="ECO:0000313" key="3">
    <source>
        <dbReference type="Proteomes" id="UP000250831"/>
    </source>
</evidence>
<evidence type="ECO:0000259" key="1">
    <source>
        <dbReference type="Pfam" id="PF24722"/>
    </source>
</evidence>
<sequence>MKTKIINTICQWAPEANDLMSDIERIDDTLADYELLHKLAEVCMQKIHSGSENEIERVQEIAKVVNLLYQGGNQYTRNAIENEFLTVMSFDESPGSLKRHLDLFPAELRKGYIKTILEN</sequence>